<sequence>MSDFRKQVRDHYDKQSLPAEKLEAILARGREAAAGGEKTVAFPGRKRWVRFIGAVAAAVALAMTGGWWATRDVGAVSYAALPPRVIEFFKEKSELLPPLQDKSELRTWLVSQGAPADMEIPAKLQSLESAACQVVDVKGRNAYLSCYWRVSKADRGPGDLVHLLVARTEDFRDQPGSAQAVVRELDGWSFASWTKGETIYTLATANPMEQLTPFLSARDRVDDGSRDTASVGFTRVMMAAIVEARASH</sequence>
<keyword evidence="1" id="KW-0812">Transmembrane</keyword>
<dbReference type="Proteomes" id="UP001320876">
    <property type="component" value="Unassembled WGS sequence"/>
</dbReference>
<gene>
    <name evidence="2" type="ORF">OKA05_18300</name>
</gene>
<accession>A0ABT3GLZ1</accession>
<keyword evidence="1" id="KW-0472">Membrane</keyword>
<protein>
    <recommendedName>
        <fullName evidence="4">Anti-sigma factor</fullName>
    </recommendedName>
</protein>
<proteinExistence type="predicted"/>
<dbReference type="EMBL" id="JAPDDT010000008">
    <property type="protein sequence ID" value="MCW1924523.1"/>
    <property type="molecule type" value="Genomic_DNA"/>
</dbReference>
<comment type="caution">
    <text evidence="2">The sequence shown here is derived from an EMBL/GenBank/DDBJ whole genome shotgun (WGS) entry which is preliminary data.</text>
</comment>
<reference evidence="2 3" key="1">
    <citation type="submission" date="2022-10" db="EMBL/GenBank/DDBJ databases">
        <title>Luteolibacter arcticus strain CCTCC AB 2014275, whole genome shotgun sequencing project.</title>
        <authorList>
            <person name="Zhao G."/>
            <person name="Shen L."/>
        </authorList>
    </citation>
    <scope>NUCLEOTIDE SEQUENCE [LARGE SCALE GENOMIC DNA]</scope>
    <source>
        <strain evidence="2 3">CCTCC AB 2014275</strain>
    </source>
</reference>
<keyword evidence="3" id="KW-1185">Reference proteome</keyword>
<evidence type="ECO:0000313" key="2">
    <source>
        <dbReference type="EMBL" id="MCW1924523.1"/>
    </source>
</evidence>
<evidence type="ECO:0000313" key="3">
    <source>
        <dbReference type="Proteomes" id="UP001320876"/>
    </source>
</evidence>
<dbReference type="RefSeq" id="WP_264488630.1">
    <property type="nucleotide sequence ID" value="NZ_JAPDDT010000008.1"/>
</dbReference>
<organism evidence="2 3">
    <name type="scientific">Luteolibacter arcticus</name>
    <dbReference type="NCBI Taxonomy" id="1581411"/>
    <lineage>
        <taxon>Bacteria</taxon>
        <taxon>Pseudomonadati</taxon>
        <taxon>Verrucomicrobiota</taxon>
        <taxon>Verrucomicrobiia</taxon>
        <taxon>Verrucomicrobiales</taxon>
        <taxon>Verrucomicrobiaceae</taxon>
        <taxon>Luteolibacter</taxon>
    </lineage>
</organism>
<evidence type="ECO:0000256" key="1">
    <source>
        <dbReference type="SAM" id="Phobius"/>
    </source>
</evidence>
<keyword evidence="1" id="KW-1133">Transmembrane helix</keyword>
<name>A0ABT3GLZ1_9BACT</name>
<evidence type="ECO:0008006" key="4">
    <source>
        <dbReference type="Google" id="ProtNLM"/>
    </source>
</evidence>
<feature type="transmembrane region" description="Helical" evidence="1">
    <location>
        <begin position="48"/>
        <end position="69"/>
    </location>
</feature>